<evidence type="ECO:0000313" key="3">
    <source>
        <dbReference type="Proteomes" id="UP000258501"/>
    </source>
</evidence>
<evidence type="ECO:0000259" key="1">
    <source>
        <dbReference type="Pfam" id="PF23864"/>
    </source>
</evidence>
<dbReference type="InterPro" id="IPR055646">
    <property type="entry name" value="DUF7222"/>
</dbReference>
<gene>
    <name evidence="2" type="ORF">SIOphi_00365</name>
</gene>
<keyword evidence="3" id="KW-1185">Reference proteome</keyword>
<evidence type="ECO:0000313" key="2">
    <source>
        <dbReference type="EMBL" id="AGK86881.1"/>
    </source>
</evidence>
<sequence>MTKLEKLMNTTSDLSRVDVLMNVITEIAEENEMQRWAVEIIKDNMEDHDNEGDAINYLKDLATKGCVSGIVPEVIYQEDTTELFRDYMTLILEYIDNVVDDIGYDPFDDCEYKHIPNNMVWFVIDDTASKLYEYLEDDWLEEEEEEAE</sequence>
<protein>
    <recommendedName>
        <fullName evidence="1">DUF7222 domain-containing protein</fullName>
    </recommendedName>
</protein>
<name>R4JGK0_9CAUD</name>
<proteinExistence type="predicted"/>
<reference evidence="2 3" key="1">
    <citation type="submission" date="2013-02" db="EMBL/GenBank/DDBJ databases">
        <authorList>
            <person name="Lukaszewicz M."/>
            <person name="Biegalska A."/>
            <person name="Krasowska A."/>
        </authorList>
    </citation>
    <scope>NUCLEOTIDE SEQUENCE [LARGE SCALE GENOMIC DNA]</scope>
</reference>
<dbReference type="EMBL" id="KC699836">
    <property type="protein sequence ID" value="AGK86881.1"/>
    <property type="molecule type" value="Genomic_DNA"/>
</dbReference>
<dbReference type="Proteomes" id="UP000258501">
    <property type="component" value="Segment"/>
</dbReference>
<dbReference type="Pfam" id="PF23864">
    <property type="entry name" value="DUF7222"/>
    <property type="match status" value="1"/>
</dbReference>
<feature type="domain" description="DUF7222" evidence="1">
    <location>
        <begin position="39"/>
        <end position="136"/>
    </location>
</feature>
<organism evidence="2 3">
    <name type="scientific">Bacillus phage SIOphi</name>
    <dbReference type="NCBI Taxonomy" id="1285382"/>
    <lineage>
        <taxon>Viruses</taxon>
        <taxon>Duplodnaviria</taxon>
        <taxon>Heunggongvirae</taxon>
        <taxon>Uroviricota</taxon>
        <taxon>Caudoviricetes</taxon>
        <taxon>Herelleviridae</taxon>
        <taxon>Bastillevirinae</taxon>
        <taxon>Siophivirus</taxon>
        <taxon>Siophivirus SIOphi</taxon>
    </lineage>
</organism>
<accession>R4JGK0</accession>